<feature type="region of interest" description="Disordered" evidence="1">
    <location>
        <begin position="169"/>
        <end position="191"/>
    </location>
</feature>
<evidence type="ECO:0000313" key="4">
    <source>
        <dbReference type="Proteomes" id="UP000009077"/>
    </source>
</evidence>
<dbReference type="GeneID" id="8154444"/>
<dbReference type="EMBL" id="FM252032">
    <property type="protein sequence ID" value="CAZ55838.1"/>
    <property type="molecule type" value="Genomic_DNA"/>
</dbReference>
<accession>A0A0H3MV70</accession>
<dbReference type="PATRIC" id="fig|568814.3.peg.1011"/>
<sequence length="348" mass="40239">MPKTNIKAMIKDLKKNELIELISVAQEVLSSLFNSSEIRDNVKESRFSKGYECPKCQCKDVNKNGKSNGRQRYICKRCRTSFDEFTMSPFSNTKLDLDKWLKYCELMILGLSIRKCAEEVGVGVKTSFYMRHRILDVINLSLKNDKVEGIVEVDECFIKESFKGNHSKSTTFVMPRNPRKRGKGKNDKNKRGISKEQICIETAIDRKGNILMGAVCNGRITTNQIVNFFDNKICEEATFCVDSHKSYVGIKDKLNIELKQVPRGKSMIDSVYHLQHINALHSSFKRWLMTFNGVSTKYINNYLAWFKFLQLSKKNKKNDRIKDMLVNVATKDTYVTRATIRNRFIELT</sequence>
<dbReference type="NCBIfam" id="NF033547">
    <property type="entry name" value="transpos_IS1595"/>
    <property type="match status" value="1"/>
</dbReference>
<dbReference type="KEGG" id="ssb:SSUBM407_0979"/>
<evidence type="ECO:0000256" key="1">
    <source>
        <dbReference type="SAM" id="MobiDB-lite"/>
    </source>
</evidence>
<organism evidence="3 4">
    <name type="scientific">Streptococcus suis (strain BM407)</name>
    <dbReference type="NCBI Taxonomy" id="568814"/>
    <lineage>
        <taxon>Bacteria</taxon>
        <taxon>Bacillati</taxon>
        <taxon>Bacillota</taxon>
        <taxon>Bacilli</taxon>
        <taxon>Lactobacillales</taxon>
        <taxon>Streptococcaceae</taxon>
        <taxon>Streptococcus</taxon>
    </lineage>
</organism>
<dbReference type="PANTHER" id="PTHR33293">
    <property type="entry name" value="INSERTION ELEMENT IS1 1 PROTEIN INSB-RELATED"/>
    <property type="match status" value="1"/>
</dbReference>
<dbReference type="RefSeq" id="WP_012775610.1">
    <property type="nucleotide sequence ID" value="NC_012926.1"/>
</dbReference>
<dbReference type="HOGENOM" id="CLU_048546_0_1_9"/>
<dbReference type="InterPro" id="IPR024445">
    <property type="entry name" value="Tnp_ISXO2-like"/>
</dbReference>
<dbReference type="Pfam" id="PF12762">
    <property type="entry name" value="DDE_Tnp_IS1595"/>
    <property type="match status" value="1"/>
</dbReference>
<dbReference type="SMART" id="SM01126">
    <property type="entry name" value="DDE_Tnp_IS1595"/>
    <property type="match status" value="1"/>
</dbReference>
<dbReference type="AlphaFoldDB" id="A0A0H3MV70"/>
<evidence type="ECO:0000313" key="3">
    <source>
        <dbReference type="EMBL" id="CAZ55838.1"/>
    </source>
</evidence>
<keyword evidence="4" id="KW-1185">Reference proteome</keyword>
<dbReference type="InterPro" id="IPR051354">
    <property type="entry name" value="Transposase_27_IS1"/>
</dbReference>
<protein>
    <submittedName>
        <fullName evidence="3">Transposase</fullName>
    </submittedName>
</protein>
<dbReference type="PANTHER" id="PTHR33293:SF1">
    <property type="entry name" value="INSERTION ELEMENT IS1 1 PROTEIN INSB-RELATED"/>
    <property type="match status" value="1"/>
</dbReference>
<reference evidence="3 4" key="1">
    <citation type="journal article" date="2009" name="PLoS ONE">
        <title>Rapid evolution of virulence and drug resistance in the emerging zoonotic pathogen Streptococcus suis.</title>
        <authorList>
            <person name="Holden M.T.G."/>
            <person name="Hauser H."/>
            <person name="Sanders M."/>
            <person name="Ngo T.H."/>
            <person name="Cherevach I."/>
            <person name="Cronin A."/>
            <person name="Goodhead I."/>
            <person name="Mungall K."/>
            <person name="Quail M.A."/>
            <person name="Price C."/>
            <person name="Rabbinowitsch E."/>
            <person name="Sharp S."/>
            <person name="Croucher N.J."/>
            <person name="Chieu T.B."/>
            <person name="Mai N.T.H."/>
            <person name="Diep T.S."/>
            <person name="Chinh N.T."/>
            <person name="Kehoe M."/>
            <person name="Leigh J.A."/>
            <person name="Ward P.N."/>
            <person name="Dowson C.G."/>
            <person name="Whatmore A.M."/>
            <person name="Chanter N."/>
            <person name="Iversen P."/>
            <person name="Gottschalk M."/>
            <person name="Slater J.D."/>
            <person name="Smith H.E."/>
            <person name="Spratt B.G."/>
            <person name="Xu J."/>
            <person name="Ye C."/>
            <person name="Bentley S."/>
            <person name="Barrell B.G."/>
            <person name="Schultsz C."/>
            <person name="Maskell D.J."/>
            <person name="Parkhill J."/>
        </authorList>
    </citation>
    <scope>NUCLEOTIDE SEQUENCE [LARGE SCALE GENOMIC DNA]</scope>
    <source>
        <strain evidence="3 4">BM407</strain>
    </source>
</reference>
<dbReference type="Proteomes" id="UP000009077">
    <property type="component" value="Chromosome"/>
</dbReference>
<proteinExistence type="predicted"/>
<gene>
    <name evidence="3" type="ordered locus">SSUBM407_0979</name>
</gene>
<evidence type="ECO:0000259" key="2">
    <source>
        <dbReference type="SMART" id="SM01126"/>
    </source>
</evidence>
<name>A0A0H3MV70_STRS4</name>
<feature type="domain" description="ISXO2-like transposase" evidence="2">
    <location>
        <begin position="146"/>
        <end position="315"/>
    </location>
</feature>